<feature type="domain" description="GST N-terminal" evidence="1">
    <location>
        <begin position="39"/>
        <end position="123"/>
    </location>
</feature>
<dbReference type="InterPro" id="IPR004045">
    <property type="entry name" value="Glutathione_S-Trfase_N"/>
</dbReference>
<dbReference type="OrthoDB" id="9793736at2"/>
<protein>
    <submittedName>
        <fullName evidence="2">Glutaredoxin</fullName>
    </submittedName>
</protein>
<dbReference type="PROSITE" id="PS51354">
    <property type="entry name" value="GLUTAREDOXIN_2"/>
    <property type="match status" value="1"/>
</dbReference>
<accession>A0A2V1H088</accession>
<dbReference type="RefSeq" id="WP_116686809.1">
    <property type="nucleotide sequence ID" value="NZ_CAWNYD010000003.1"/>
</dbReference>
<keyword evidence="3" id="KW-1185">Reference proteome</keyword>
<gene>
    <name evidence="2" type="ORF">DC094_09045</name>
</gene>
<reference evidence="2 3" key="1">
    <citation type="submission" date="2018-04" db="EMBL/GenBank/DDBJ databases">
        <title>Thalassorhabdus spongiae gen. nov., sp. nov., isolated from a marine sponge in South-West Iceland.</title>
        <authorList>
            <person name="Knobloch S."/>
            <person name="Daussin A."/>
            <person name="Johannsson R."/>
            <person name="Marteinsson V.T."/>
        </authorList>
    </citation>
    <scope>NUCLEOTIDE SEQUENCE [LARGE SCALE GENOMIC DNA]</scope>
    <source>
        <strain evidence="2 3">Hp12</strain>
    </source>
</reference>
<organism evidence="2 3">
    <name type="scientific">Pelagibaculum spongiae</name>
    <dbReference type="NCBI Taxonomy" id="2080658"/>
    <lineage>
        <taxon>Bacteria</taxon>
        <taxon>Pseudomonadati</taxon>
        <taxon>Pseudomonadota</taxon>
        <taxon>Gammaproteobacteria</taxon>
        <taxon>Oceanospirillales</taxon>
        <taxon>Pelagibaculum</taxon>
    </lineage>
</organism>
<dbReference type="Pfam" id="PF13417">
    <property type="entry name" value="GST_N_3"/>
    <property type="match status" value="1"/>
</dbReference>
<name>A0A2V1H088_9GAMM</name>
<proteinExistence type="predicted"/>
<evidence type="ECO:0000259" key="1">
    <source>
        <dbReference type="PROSITE" id="PS50404"/>
    </source>
</evidence>
<sequence length="129" mass="14385">MAIVRAILGALIIFLNWVFTPKSIKRKADEQAAIDAQSAKLALYHYKACPFCVKVQRSMKRNGLNIATHDAKRSEQAKADLLAGGGKLKVPCLRIEEDNGDVRWMYESKDIIAYLEKRFNSDNAEASAA</sequence>
<dbReference type="EMBL" id="QDDL01000003">
    <property type="protein sequence ID" value="PVZ69473.1"/>
    <property type="molecule type" value="Genomic_DNA"/>
</dbReference>
<dbReference type="PROSITE" id="PS50404">
    <property type="entry name" value="GST_NTER"/>
    <property type="match status" value="1"/>
</dbReference>
<evidence type="ECO:0000313" key="2">
    <source>
        <dbReference type="EMBL" id="PVZ69473.1"/>
    </source>
</evidence>
<dbReference type="Gene3D" id="3.40.30.10">
    <property type="entry name" value="Glutaredoxin"/>
    <property type="match status" value="1"/>
</dbReference>
<comment type="caution">
    <text evidence="2">The sequence shown here is derived from an EMBL/GenBank/DDBJ whole genome shotgun (WGS) entry which is preliminary data.</text>
</comment>
<dbReference type="InterPro" id="IPR036249">
    <property type="entry name" value="Thioredoxin-like_sf"/>
</dbReference>
<dbReference type="Proteomes" id="UP000244906">
    <property type="component" value="Unassembled WGS sequence"/>
</dbReference>
<dbReference type="SUPFAM" id="SSF52833">
    <property type="entry name" value="Thioredoxin-like"/>
    <property type="match status" value="1"/>
</dbReference>
<evidence type="ECO:0000313" key="3">
    <source>
        <dbReference type="Proteomes" id="UP000244906"/>
    </source>
</evidence>
<dbReference type="AlphaFoldDB" id="A0A2V1H088"/>